<evidence type="ECO:0000256" key="4">
    <source>
        <dbReference type="SAM" id="MobiDB-lite"/>
    </source>
</evidence>
<organism evidence="6 7">
    <name type="scientific">Streptomyces ramulosus</name>
    <dbReference type="NCBI Taxonomy" id="47762"/>
    <lineage>
        <taxon>Bacteria</taxon>
        <taxon>Bacillati</taxon>
        <taxon>Actinomycetota</taxon>
        <taxon>Actinomycetes</taxon>
        <taxon>Kitasatosporales</taxon>
        <taxon>Streptomycetaceae</taxon>
        <taxon>Streptomyces</taxon>
    </lineage>
</organism>
<dbReference type="PANTHER" id="PTHR38011">
    <property type="entry name" value="DIHYDROFOLATE REDUCTASE FAMILY PROTEIN (AFU_ORTHOLOGUE AFUA_8G06820)"/>
    <property type="match status" value="1"/>
</dbReference>
<evidence type="ECO:0000259" key="5">
    <source>
        <dbReference type="Pfam" id="PF01872"/>
    </source>
</evidence>
<comment type="pathway">
    <text evidence="1">Cofactor biosynthesis; riboflavin biosynthesis.</text>
</comment>
<dbReference type="PANTHER" id="PTHR38011:SF7">
    <property type="entry name" value="2,5-DIAMINO-6-RIBOSYLAMINO-4(3H)-PYRIMIDINONE 5'-PHOSPHATE REDUCTASE"/>
    <property type="match status" value="1"/>
</dbReference>
<dbReference type="InterPro" id="IPR050765">
    <property type="entry name" value="Riboflavin_Biosynth_HTPR"/>
</dbReference>
<keyword evidence="7" id="KW-1185">Reference proteome</keyword>
<keyword evidence="3" id="KW-0560">Oxidoreductase</keyword>
<dbReference type="InterPro" id="IPR002734">
    <property type="entry name" value="RibDG_C"/>
</dbReference>
<sequence length="316" mass="32707">MTRSNRTAGAPDAGAAWRRLLTVRSAAGAREAGLRRGADGGWAWPEPVPAGAAALAARYLPLCLAGPHTAFAQLGQSADGFIATRTGDADYVTGEEDRLHLHRMRALADAVLVGAGTATADDPRLTVRACEGAHPVRVVLDPRGRVPRGRGVFTDGAAPTLWVVGADTAAARGRPPGDGVTVLSLGDRAAFAPRPLLSALAARGLGRVLVEGGGDTVSRFVRAGVLDRLYLTIAPVLIGDGVPGLRFPGTGVMRRALRPPARRTLLGEDTLWEFDLRGCGPQPGDAAGDQHADAGQARDEGEHAVDHGHGQALGRA</sequence>
<feature type="region of interest" description="Disordered" evidence="4">
    <location>
        <begin position="277"/>
        <end position="316"/>
    </location>
</feature>
<comment type="caution">
    <text evidence="6">The sequence shown here is derived from an EMBL/GenBank/DDBJ whole genome shotgun (WGS) entry which is preliminary data.</text>
</comment>
<protein>
    <submittedName>
        <fullName evidence="6">RibD family protein</fullName>
    </submittedName>
</protein>
<proteinExistence type="predicted"/>
<dbReference type="SUPFAM" id="SSF53597">
    <property type="entry name" value="Dihydrofolate reductase-like"/>
    <property type="match status" value="1"/>
</dbReference>
<evidence type="ECO:0000256" key="1">
    <source>
        <dbReference type="ARBA" id="ARBA00005104"/>
    </source>
</evidence>
<evidence type="ECO:0000256" key="3">
    <source>
        <dbReference type="ARBA" id="ARBA00023002"/>
    </source>
</evidence>
<feature type="domain" description="Bacterial bifunctional deaminase-reductase C-terminal" evidence="5">
    <location>
        <begin position="72"/>
        <end position="243"/>
    </location>
</feature>
<dbReference type="RefSeq" id="WP_345082202.1">
    <property type="nucleotide sequence ID" value="NZ_BAAAWG010000006.1"/>
</dbReference>
<evidence type="ECO:0000256" key="2">
    <source>
        <dbReference type="ARBA" id="ARBA00022857"/>
    </source>
</evidence>
<dbReference type="Proteomes" id="UP001596241">
    <property type="component" value="Unassembled WGS sequence"/>
</dbReference>
<gene>
    <name evidence="6" type="ORF">ACFP3M_00525</name>
</gene>
<evidence type="ECO:0000313" key="7">
    <source>
        <dbReference type="Proteomes" id="UP001596241"/>
    </source>
</evidence>
<dbReference type="Pfam" id="PF01872">
    <property type="entry name" value="RibD_C"/>
    <property type="match status" value="1"/>
</dbReference>
<dbReference type="Gene3D" id="3.40.430.10">
    <property type="entry name" value="Dihydrofolate Reductase, subunit A"/>
    <property type="match status" value="1"/>
</dbReference>
<evidence type="ECO:0000313" key="6">
    <source>
        <dbReference type="EMBL" id="MFC5891312.1"/>
    </source>
</evidence>
<dbReference type="InterPro" id="IPR024072">
    <property type="entry name" value="DHFR-like_dom_sf"/>
</dbReference>
<keyword evidence="2" id="KW-0521">NADP</keyword>
<dbReference type="EMBL" id="JBHSPW010000001">
    <property type="protein sequence ID" value="MFC5891312.1"/>
    <property type="molecule type" value="Genomic_DNA"/>
</dbReference>
<reference evidence="7" key="1">
    <citation type="journal article" date="2019" name="Int. J. Syst. Evol. Microbiol.">
        <title>The Global Catalogue of Microorganisms (GCM) 10K type strain sequencing project: providing services to taxonomists for standard genome sequencing and annotation.</title>
        <authorList>
            <consortium name="The Broad Institute Genomics Platform"/>
            <consortium name="The Broad Institute Genome Sequencing Center for Infectious Disease"/>
            <person name="Wu L."/>
            <person name="Ma J."/>
        </authorList>
    </citation>
    <scope>NUCLEOTIDE SEQUENCE [LARGE SCALE GENOMIC DNA]</scope>
    <source>
        <strain evidence="7">CGMCC 1.15809</strain>
    </source>
</reference>
<feature type="compositionally biased region" description="Basic and acidic residues" evidence="4">
    <location>
        <begin position="288"/>
        <end position="309"/>
    </location>
</feature>
<accession>A0ABW1FBJ8</accession>
<name>A0ABW1FBJ8_9ACTN</name>